<reference evidence="2" key="2">
    <citation type="submission" date="2025-08" db="UniProtKB">
        <authorList>
            <consortium name="Ensembl"/>
        </authorList>
    </citation>
    <scope>IDENTIFICATION</scope>
</reference>
<feature type="region of interest" description="Disordered" evidence="1">
    <location>
        <begin position="1"/>
        <end position="23"/>
    </location>
</feature>
<dbReference type="Ensembl" id="ENSCHIT00010001499.1">
    <property type="protein sequence ID" value="ENSCHIP00010001048.1"/>
    <property type="gene ID" value="ENSCHIG00010000846.1"/>
</dbReference>
<sequence>MQPQIAPGLSKISEEPSTSSDERASLIKKEIHGSLPHLAEPSVPYRGAVFAMDPRNGYMEPHYQTQALDEFIDKVSFPCDNSLKEGLLHRAQKTSVRLLDFAGWGLLAWAPSLLSEPSSSTCLGEKLMPARLASGVWRVVCESRLTGSCSPMKRIPSWLLKFQYTSSMLALQFVSKQW</sequence>
<proteinExistence type="predicted"/>
<protein>
    <submittedName>
        <fullName evidence="2">Uncharacterized protein</fullName>
    </submittedName>
</protein>
<reference evidence="2" key="1">
    <citation type="submission" date="2019-03" db="EMBL/GenBank/DDBJ databases">
        <title>Genome sequencing and reference-guided assembly of Black Bengal Goat (Capra hircus).</title>
        <authorList>
            <person name="Siddiki A.Z."/>
            <person name="Baten A."/>
            <person name="Billah M."/>
            <person name="Alam M.A.U."/>
            <person name="Shawrob K.S.M."/>
            <person name="Saha S."/>
            <person name="Chowdhury M."/>
            <person name="Rahman A.H."/>
            <person name="Stear M."/>
            <person name="Miah G."/>
            <person name="Das G.B."/>
            <person name="Hossain M.M."/>
            <person name="Kumkum M."/>
            <person name="Islam M.S."/>
            <person name="Mollah A.M."/>
            <person name="Ahsan A."/>
            <person name="Tusar F."/>
            <person name="Khan M.K.I."/>
        </authorList>
    </citation>
    <scope>NUCLEOTIDE SEQUENCE [LARGE SCALE GENOMIC DNA]</scope>
</reference>
<evidence type="ECO:0000256" key="1">
    <source>
        <dbReference type="SAM" id="MobiDB-lite"/>
    </source>
</evidence>
<dbReference type="AlphaFoldDB" id="A0A8C2NF51"/>
<organism evidence="2">
    <name type="scientific">Capra hircus</name>
    <name type="common">Goat</name>
    <dbReference type="NCBI Taxonomy" id="9925"/>
    <lineage>
        <taxon>Eukaryota</taxon>
        <taxon>Metazoa</taxon>
        <taxon>Chordata</taxon>
        <taxon>Craniata</taxon>
        <taxon>Vertebrata</taxon>
        <taxon>Euteleostomi</taxon>
        <taxon>Mammalia</taxon>
        <taxon>Eutheria</taxon>
        <taxon>Laurasiatheria</taxon>
        <taxon>Artiodactyla</taxon>
        <taxon>Ruminantia</taxon>
        <taxon>Pecora</taxon>
        <taxon>Bovidae</taxon>
        <taxon>Caprinae</taxon>
        <taxon>Capra</taxon>
    </lineage>
</organism>
<name>A0A8C2NF51_CAPHI</name>
<accession>A0A8C2NF51</accession>
<evidence type="ECO:0000313" key="2">
    <source>
        <dbReference type="Ensembl" id="ENSCHIP00010001048.1"/>
    </source>
</evidence>